<feature type="region of interest" description="Disordered" evidence="1">
    <location>
        <begin position="363"/>
        <end position="385"/>
    </location>
</feature>
<reference evidence="2" key="1">
    <citation type="submission" date="2019-10" db="EMBL/GenBank/DDBJ databases">
        <authorList>
            <consortium name="DOE Joint Genome Institute"/>
            <person name="Kuo A."/>
            <person name="Miyauchi S."/>
            <person name="Kiss E."/>
            <person name="Drula E."/>
            <person name="Kohler A."/>
            <person name="Sanchez-Garcia M."/>
            <person name="Andreopoulos B."/>
            <person name="Barry K.W."/>
            <person name="Bonito G."/>
            <person name="Buee M."/>
            <person name="Carver A."/>
            <person name="Chen C."/>
            <person name="Cichocki N."/>
            <person name="Clum A."/>
            <person name="Culley D."/>
            <person name="Crous P.W."/>
            <person name="Fauchery L."/>
            <person name="Girlanda M."/>
            <person name="Hayes R."/>
            <person name="Keri Z."/>
            <person name="LaButti K."/>
            <person name="Lipzen A."/>
            <person name="Lombard V."/>
            <person name="Magnuson J."/>
            <person name="Maillard F."/>
            <person name="Morin E."/>
            <person name="Murat C."/>
            <person name="Nolan M."/>
            <person name="Ohm R."/>
            <person name="Pangilinan J."/>
            <person name="Pereira M."/>
            <person name="Perotto S."/>
            <person name="Peter M."/>
            <person name="Riley R."/>
            <person name="Sitrit Y."/>
            <person name="Stielow B."/>
            <person name="Szollosi G."/>
            <person name="Zifcakova L."/>
            <person name="Stursova M."/>
            <person name="Spatafora J.W."/>
            <person name="Tedersoo L."/>
            <person name="Vaario L.-M."/>
            <person name="Yamada A."/>
            <person name="Yan M."/>
            <person name="Wang P."/>
            <person name="Xu J."/>
            <person name="Bruns T."/>
            <person name="Baldrian P."/>
            <person name="Vilgalys R."/>
            <person name="Henrissat B."/>
            <person name="Grigoriev I.V."/>
            <person name="Hibbett D."/>
            <person name="Nagy L.G."/>
            <person name="Martin F.M."/>
        </authorList>
    </citation>
    <scope>NUCLEOTIDE SEQUENCE</scope>
    <source>
        <strain evidence="2">Prilba</strain>
    </source>
</reference>
<gene>
    <name evidence="2" type="ORF">DFH94DRAFT_777139</name>
</gene>
<feature type="region of interest" description="Disordered" evidence="1">
    <location>
        <begin position="317"/>
        <end position="345"/>
    </location>
</feature>
<feature type="compositionally biased region" description="Polar residues" evidence="1">
    <location>
        <begin position="317"/>
        <end position="334"/>
    </location>
</feature>
<organism evidence="2 3">
    <name type="scientific">Russula ochroleuca</name>
    <dbReference type="NCBI Taxonomy" id="152965"/>
    <lineage>
        <taxon>Eukaryota</taxon>
        <taxon>Fungi</taxon>
        <taxon>Dikarya</taxon>
        <taxon>Basidiomycota</taxon>
        <taxon>Agaricomycotina</taxon>
        <taxon>Agaricomycetes</taxon>
        <taxon>Russulales</taxon>
        <taxon>Russulaceae</taxon>
        <taxon>Russula</taxon>
    </lineage>
</organism>
<name>A0A9P5JX23_9AGAM</name>
<evidence type="ECO:0000313" key="3">
    <source>
        <dbReference type="Proteomes" id="UP000759537"/>
    </source>
</evidence>
<protein>
    <submittedName>
        <fullName evidence="2">Uncharacterized protein</fullName>
    </submittedName>
</protein>
<feature type="compositionally biased region" description="Polar residues" evidence="1">
    <location>
        <begin position="35"/>
        <end position="44"/>
    </location>
</feature>
<reference evidence="2" key="2">
    <citation type="journal article" date="2020" name="Nat. Commun.">
        <title>Large-scale genome sequencing of mycorrhizal fungi provides insights into the early evolution of symbiotic traits.</title>
        <authorList>
            <person name="Miyauchi S."/>
            <person name="Kiss E."/>
            <person name="Kuo A."/>
            <person name="Drula E."/>
            <person name="Kohler A."/>
            <person name="Sanchez-Garcia M."/>
            <person name="Morin E."/>
            <person name="Andreopoulos B."/>
            <person name="Barry K.W."/>
            <person name="Bonito G."/>
            <person name="Buee M."/>
            <person name="Carver A."/>
            <person name="Chen C."/>
            <person name="Cichocki N."/>
            <person name="Clum A."/>
            <person name="Culley D."/>
            <person name="Crous P.W."/>
            <person name="Fauchery L."/>
            <person name="Girlanda M."/>
            <person name="Hayes R.D."/>
            <person name="Keri Z."/>
            <person name="LaButti K."/>
            <person name="Lipzen A."/>
            <person name="Lombard V."/>
            <person name="Magnuson J."/>
            <person name="Maillard F."/>
            <person name="Murat C."/>
            <person name="Nolan M."/>
            <person name="Ohm R.A."/>
            <person name="Pangilinan J."/>
            <person name="Pereira M.F."/>
            <person name="Perotto S."/>
            <person name="Peter M."/>
            <person name="Pfister S."/>
            <person name="Riley R."/>
            <person name="Sitrit Y."/>
            <person name="Stielow J.B."/>
            <person name="Szollosi G."/>
            <person name="Zifcakova L."/>
            <person name="Stursova M."/>
            <person name="Spatafora J.W."/>
            <person name="Tedersoo L."/>
            <person name="Vaario L.M."/>
            <person name="Yamada A."/>
            <person name="Yan M."/>
            <person name="Wang P."/>
            <person name="Xu J."/>
            <person name="Bruns T."/>
            <person name="Baldrian P."/>
            <person name="Vilgalys R."/>
            <person name="Dunand C."/>
            <person name="Henrissat B."/>
            <person name="Grigoriev I.V."/>
            <person name="Hibbett D."/>
            <person name="Nagy L.G."/>
            <person name="Martin F.M."/>
        </authorList>
    </citation>
    <scope>NUCLEOTIDE SEQUENCE</scope>
    <source>
        <strain evidence="2">Prilba</strain>
    </source>
</reference>
<feature type="region of interest" description="Disordered" evidence="1">
    <location>
        <begin position="235"/>
        <end position="256"/>
    </location>
</feature>
<dbReference type="AlphaFoldDB" id="A0A9P5JX23"/>
<feature type="compositionally biased region" description="Low complexity" evidence="1">
    <location>
        <begin position="606"/>
        <end position="619"/>
    </location>
</feature>
<keyword evidence="3" id="KW-1185">Reference proteome</keyword>
<feature type="region of interest" description="Disordered" evidence="1">
    <location>
        <begin position="1"/>
        <end position="79"/>
    </location>
</feature>
<dbReference type="OrthoDB" id="2678679at2759"/>
<proteinExistence type="predicted"/>
<comment type="caution">
    <text evidence="2">The sequence shown here is derived from an EMBL/GenBank/DDBJ whole genome shotgun (WGS) entry which is preliminary data.</text>
</comment>
<evidence type="ECO:0000256" key="1">
    <source>
        <dbReference type="SAM" id="MobiDB-lite"/>
    </source>
</evidence>
<accession>A0A9P5JX23</accession>
<evidence type="ECO:0000313" key="2">
    <source>
        <dbReference type="EMBL" id="KAF8468102.1"/>
    </source>
</evidence>
<sequence>MADQSGRATSPMPPWLRSMNRGSRPNRHGLAPFAASTNAQTSLLNHDHIQPQRHSSTPQHEPEPPATAHHIIPTPPSPAVANDNPVACAAKRKAPDVAPRDEEQRDCHSRHVATTLNRGGRVVANGGSMIWINENEGTKIMMDATRALKNPTRRVTVSGGEIHSKRARTAAIDSNDDTKTVLSWKRKTGGVPPPVVRLGPPRNQKGIDVDSAMDGVTPAQNDINSLDSCRFSLGVTDEDAPSDKVSEKPGPALLDETTIPPREYVQLGLGGVPGQSSRRKINKEKRLPLSMPERGAHSSECGEIDMGVALEVFPPTTSHELSTESLANTPNLDNSPALDSVDDTSDSDVPLALLLPPLSRGPKQRRVLSVEKRQSRMKGKGKAKADGFDTIDVDASREDTISDVVDELRYPSPSPATAIATTAAAAETPQYTATSRTATLRKMAGAENSDTSENEALADNLAPRARSARAAPPRASKATCNWRVVDPQRSGGRAVHPSRRPWFPATDLRPRVWSGGKDELFAALPTLAKNRGGIAWESLYPTLILFTEDKSDPGLGWWRDDTWEGRKITFSIIREVDVPLHPTVHHPLSAAHGPQLDADPMPMDTPSLPASSSNPLASSTYDEEFPGIPLSGHWNSETTGPPHGLPTGPSRVMLDSLASVPPSRVTGAFGAPYSGMDRSPFYQQDLPVGYCDIATGGRTTMSLMPGGVEDRQGEYIAEPRLAIAEHSRNPDNRFPGVRPAAELTYIDGLTPLDIQSFSVDTHAGQFTPGVIPSPESHRAERELPCYPTWNSPEMHTPQVDTCPSPELIYPQSSPLAPANIILPSWESVSKSEPTDKDTSCAPLLPHGSQFEGLDHLPLPQPPPEVTALLTIESSGDVVSPVFARNSPLVPWELPSEIGHFWLGLFKISEVKVETSSLRSASKTRTMQRTWRFSLEWVPGGEDLLLDDEQHGSNEWSVRIMRPWWEPEDIPLEHHLNMDCSRLLLPLPLLAPFTENSTATGNFPVGYFCATCGRVNVQRFLRHRICENATCNTKTETTREIGWVIGAFSTRDRKVNSATISPDDKWAAPTTAEPAVGFEDGTRLFHYHLATPTSSGDSGALMASVSVSASDNRSTVETNPLSVRHVFNGNRALLQASASTLFETLQRDVRIERSFGAMVFSTPVFESGDDPALCRNGRSMWDLQAGIIEGALWAYCPDLGPLKVYSLRIHAWISDGKVRPPGPITLGRHRTVPALLAFLLDLDRFNR</sequence>
<feature type="region of interest" description="Disordered" evidence="1">
    <location>
        <begin position="588"/>
        <end position="620"/>
    </location>
</feature>
<dbReference type="EMBL" id="WHVB01000033">
    <property type="protein sequence ID" value="KAF8468102.1"/>
    <property type="molecule type" value="Genomic_DNA"/>
</dbReference>
<dbReference type="Proteomes" id="UP000759537">
    <property type="component" value="Unassembled WGS sequence"/>
</dbReference>